<feature type="transmembrane region" description="Helical" evidence="1">
    <location>
        <begin position="76"/>
        <end position="96"/>
    </location>
</feature>
<comment type="caution">
    <text evidence="2">The sequence shown here is derived from an EMBL/GenBank/DDBJ whole genome shotgun (WGS) entry which is preliminary data.</text>
</comment>
<gene>
    <name evidence="2" type="ORF">ACFQ0F_00580</name>
</gene>
<feature type="transmembrane region" description="Helical" evidence="1">
    <location>
        <begin position="12"/>
        <end position="40"/>
    </location>
</feature>
<evidence type="ECO:0000256" key="1">
    <source>
        <dbReference type="SAM" id="Phobius"/>
    </source>
</evidence>
<evidence type="ECO:0000313" key="3">
    <source>
        <dbReference type="Proteomes" id="UP001597044"/>
    </source>
</evidence>
<dbReference type="RefSeq" id="WP_379067915.1">
    <property type="nucleotide sequence ID" value="NZ_JBHTIT010000001.1"/>
</dbReference>
<evidence type="ECO:0000313" key="2">
    <source>
        <dbReference type="EMBL" id="MFD0948902.1"/>
    </source>
</evidence>
<dbReference type="Proteomes" id="UP001597044">
    <property type="component" value="Unassembled WGS sequence"/>
</dbReference>
<keyword evidence="1" id="KW-1133">Transmembrane helix</keyword>
<keyword evidence="1" id="KW-0472">Membrane</keyword>
<protein>
    <submittedName>
        <fullName evidence="2">Uncharacterized protein</fullName>
    </submittedName>
</protein>
<keyword evidence="3" id="KW-1185">Reference proteome</keyword>
<reference evidence="3" key="1">
    <citation type="journal article" date="2019" name="Int. J. Syst. Evol. Microbiol.">
        <title>The Global Catalogue of Microorganisms (GCM) 10K type strain sequencing project: providing services to taxonomists for standard genome sequencing and annotation.</title>
        <authorList>
            <consortium name="The Broad Institute Genomics Platform"/>
            <consortium name="The Broad Institute Genome Sequencing Center for Infectious Disease"/>
            <person name="Wu L."/>
            <person name="Ma J."/>
        </authorList>
    </citation>
    <scope>NUCLEOTIDE SEQUENCE [LARGE SCALE GENOMIC DNA]</scope>
    <source>
        <strain evidence="3">CCUG 63419</strain>
    </source>
</reference>
<name>A0ABW3HDI3_9GAMM</name>
<feature type="transmembrane region" description="Helical" evidence="1">
    <location>
        <begin position="52"/>
        <end position="70"/>
    </location>
</feature>
<accession>A0ABW3HDI3</accession>
<sequence>MQHDQTSRFIPAAGYLALIASLYVPIAAVIAIGLFAICLFSSSALLRAQAKLQAAIVLILAIYFAIAVVLTKLETLQVLVVIGKVGFIVANLFGLYRLTTAK</sequence>
<keyword evidence="1" id="KW-0812">Transmembrane</keyword>
<dbReference type="EMBL" id="JBHTIT010000001">
    <property type="protein sequence ID" value="MFD0948902.1"/>
    <property type="molecule type" value="Genomic_DNA"/>
</dbReference>
<organism evidence="2 3">
    <name type="scientific">Paraperlucidibaca wandonensis</name>
    <dbReference type="NCBI Taxonomy" id="1268273"/>
    <lineage>
        <taxon>Bacteria</taxon>
        <taxon>Pseudomonadati</taxon>
        <taxon>Pseudomonadota</taxon>
        <taxon>Gammaproteobacteria</taxon>
        <taxon>Moraxellales</taxon>
        <taxon>Moraxellaceae</taxon>
        <taxon>Paraperlucidibaca</taxon>
    </lineage>
</organism>
<proteinExistence type="predicted"/>